<evidence type="ECO:0000256" key="4">
    <source>
        <dbReference type="ARBA" id="ARBA00022759"/>
    </source>
</evidence>
<evidence type="ECO:0000256" key="1">
    <source>
        <dbReference type="ARBA" id="ARBA00002663"/>
    </source>
</evidence>
<dbReference type="RefSeq" id="WP_008869625.1">
    <property type="nucleotide sequence ID" value="NZ_ACJN02000002.1"/>
</dbReference>
<comment type="function">
    <text evidence="1 7">RNaseP catalyzes the removal of the 5'-leader sequence from pre-tRNA to produce the mature 5'-terminus. It can also cleave other RNA substrates such as 4.5S RNA. The protein component plays an auxiliary but essential role in vivo by binding to the 5'-leader sequence and broadening the substrate specificity of the ribozyme.</text>
</comment>
<evidence type="ECO:0000256" key="6">
    <source>
        <dbReference type="ARBA" id="ARBA00022884"/>
    </source>
</evidence>
<evidence type="ECO:0000256" key="7">
    <source>
        <dbReference type="HAMAP-Rule" id="MF_00227"/>
    </source>
</evidence>
<dbReference type="Pfam" id="PF00825">
    <property type="entry name" value="Ribonuclease_P"/>
    <property type="match status" value="1"/>
</dbReference>
<dbReference type="EC" id="3.1.26.5" evidence="7 8"/>
<evidence type="ECO:0000313" key="9">
    <source>
        <dbReference type="EMBL" id="EFI34297.1"/>
    </source>
</evidence>
<evidence type="ECO:0000256" key="8">
    <source>
        <dbReference type="NCBIfam" id="TIGR00188"/>
    </source>
</evidence>
<dbReference type="GO" id="GO:0000049">
    <property type="term" value="F:tRNA binding"/>
    <property type="evidence" value="ECO:0007669"/>
    <property type="project" value="UniProtKB-UniRule"/>
</dbReference>
<comment type="similarity">
    <text evidence="7">Belongs to the RnpA family.</text>
</comment>
<dbReference type="PANTHER" id="PTHR33992">
    <property type="entry name" value="RIBONUCLEASE P PROTEIN COMPONENT"/>
    <property type="match status" value="1"/>
</dbReference>
<dbReference type="InterPro" id="IPR020539">
    <property type="entry name" value="RNase_P_CS"/>
</dbReference>
<dbReference type="GO" id="GO:0042781">
    <property type="term" value="F:3'-tRNA processing endoribonuclease activity"/>
    <property type="evidence" value="ECO:0007669"/>
    <property type="project" value="TreeGrafter"/>
</dbReference>
<dbReference type="Gene3D" id="3.30.230.10">
    <property type="match status" value="1"/>
</dbReference>
<dbReference type="SUPFAM" id="SSF54211">
    <property type="entry name" value="Ribosomal protein S5 domain 2-like"/>
    <property type="match status" value="1"/>
</dbReference>
<keyword evidence="5 7" id="KW-0378">Hydrolase</keyword>
<evidence type="ECO:0000313" key="10">
    <source>
        <dbReference type="Proteomes" id="UP000005496"/>
    </source>
</evidence>
<sequence length="128" mass="15049">MGSLNFPRHLRLVRRPQFQACYAGGRRYQTKHFIIFVRPNGRDYWRLGITASRKIGPAVLRNRIKRLVREAFRLNQHLVPPGLDYVVVSKKRTDLPGLNLDMVQKQLMQLFQQIAPRTEKDLEQDPRA</sequence>
<comment type="caution">
    <text evidence="9">The sequence shown here is derived from an EMBL/GenBank/DDBJ whole genome shotgun (WGS) entry which is preliminary data.</text>
</comment>
<accession>D6SNH1</accession>
<dbReference type="GO" id="GO:0001682">
    <property type="term" value="P:tRNA 5'-leader removal"/>
    <property type="evidence" value="ECO:0007669"/>
    <property type="project" value="UniProtKB-UniRule"/>
</dbReference>
<keyword evidence="6 7" id="KW-0694">RNA-binding</keyword>
<dbReference type="HAMAP" id="MF_00227">
    <property type="entry name" value="RNase_P"/>
    <property type="match status" value="1"/>
</dbReference>
<comment type="catalytic activity">
    <reaction evidence="7">
        <text>Endonucleolytic cleavage of RNA, removing 5'-extranucleotides from tRNA precursor.</text>
        <dbReference type="EC" id="3.1.26.5"/>
    </reaction>
</comment>
<dbReference type="PANTHER" id="PTHR33992:SF1">
    <property type="entry name" value="RIBONUCLEASE P PROTEIN COMPONENT"/>
    <property type="match status" value="1"/>
</dbReference>
<organism evidence="9 10">
    <name type="scientific">Desulfonatronospira thiodismutans ASO3-1</name>
    <dbReference type="NCBI Taxonomy" id="555779"/>
    <lineage>
        <taxon>Bacteria</taxon>
        <taxon>Pseudomonadati</taxon>
        <taxon>Thermodesulfobacteriota</taxon>
        <taxon>Desulfovibrionia</taxon>
        <taxon>Desulfovibrionales</taxon>
        <taxon>Desulfonatronovibrionaceae</taxon>
        <taxon>Desulfonatronospira</taxon>
    </lineage>
</organism>
<dbReference type="AlphaFoldDB" id="D6SNH1"/>
<reference evidence="9" key="1">
    <citation type="submission" date="2010-05" db="EMBL/GenBank/DDBJ databases">
        <title>The draft genome of Desulfonatronospira thiodismutans ASO3-1.</title>
        <authorList>
            <consortium name="US DOE Joint Genome Institute (JGI-PGF)"/>
            <person name="Lucas S."/>
            <person name="Copeland A."/>
            <person name="Lapidus A."/>
            <person name="Cheng J.-F."/>
            <person name="Bruce D."/>
            <person name="Goodwin L."/>
            <person name="Pitluck S."/>
            <person name="Chertkov O."/>
            <person name="Brettin T."/>
            <person name="Detter J.C."/>
            <person name="Han C."/>
            <person name="Land M.L."/>
            <person name="Hauser L."/>
            <person name="Kyrpides N."/>
            <person name="Mikhailova N."/>
            <person name="Muyzer G."/>
            <person name="Woyke T."/>
        </authorList>
    </citation>
    <scope>NUCLEOTIDE SEQUENCE [LARGE SCALE GENOMIC DNA]</scope>
    <source>
        <strain evidence="9">ASO3-1</strain>
    </source>
</reference>
<gene>
    <name evidence="7" type="primary">rnpA</name>
    <name evidence="9" type="ORF">Dthio_PD1648</name>
</gene>
<keyword evidence="2 7" id="KW-0819">tRNA processing</keyword>
<name>D6SNH1_9BACT</name>
<dbReference type="Proteomes" id="UP000005496">
    <property type="component" value="Unassembled WGS sequence"/>
</dbReference>
<dbReference type="InterPro" id="IPR020568">
    <property type="entry name" value="Ribosomal_Su5_D2-typ_SF"/>
</dbReference>
<proteinExistence type="inferred from homology"/>
<dbReference type="OrthoDB" id="9810867at2"/>
<keyword evidence="4 7" id="KW-0255">Endonuclease</keyword>
<dbReference type="NCBIfam" id="TIGR00188">
    <property type="entry name" value="rnpA"/>
    <property type="match status" value="1"/>
</dbReference>
<dbReference type="GO" id="GO:0004526">
    <property type="term" value="F:ribonuclease P activity"/>
    <property type="evidence" value="ECO:0007669"/>
    <property type="project" value="UniProtKB-UniRule"/>
</dbReference>
<keyword evidence="3 7" id="KW-0540">Nuclease</keyword>
<dbReference type="eggNOG" id="COG0594">
    <property type="taxonomic scope" value="Bacteria"/>
</dbReference>
<comment type="subunit">
    <text evidence="7">Consists of a catalytic RNA component (M1 or rnpB) and a protein subunit.</text>
</comment>
<evidence type="ECO:0000256" key="5">
    <source>
        <dbReference type="ARBA" id="ARBA00022801"/>
    </source>
</evidence>
<keyword evidence="10" id="KW-1185">Reference proteome</keyword>
<evidence type="ECO:0000256" key="3">
    <source>
        <dbReference type="ARBA" id="ARBA00022722"/>
    </source>
</evidence>
<dbReference type="EMBL" id="ACJN02000002">
    <property type="protein sequence ID" value="EFI34297.1"/>
    <property type="molecule type" value="Genomic_DNA"/>
</dbReference>
<dbReference type="InterPro" id="IPR000100">
    <property type="entry name" value="RNase_P"/>
</dbReference>
<evidence type="ECO:0000256" key="2">
    <source>
        <dbReference type="ARBA" id="ARBA00022694"/>
    </source>
</evidence>
<dbReference type="GO" id="GO:0030677">
    <property type="term" value="C:ribonuclease P complex"/>
    <property type="evidence" value="ECO:0007669"/>
    <property type="project" value="TreeGrafter"/>
</dbReference>
<dbReference type="PROSITE" id="PS00648">
    <property type="entry name" value="RIBONUCLEASE_P"/>
    <property type="match status" value="1"/>
</dbReference>
<dbReference type="InterPro" id="IPR014721">
    <property type="entry name" value="Ribsml_uS5_D2-typ_fold_subgr"/>
</dbReference>
<protein>
    <recommendedName>
        <fullName evidence="7 8">Ribonuclease P protein component</fullName>
        <shortName evidence="7">RNase P protein</shortName>
        <shortName evidence="7">RNaseP protein</shortName>
        <ecNumber evidence="7 8">3.1.26.5</ecNumber>
    </recommendedName>
    <alternativeName>
        <fullName evidence="7">Protein C5</fullName>
    </alternativeName>
</protein>